<dbReference type="Proteomes" id="UP001303046">
    <property type="component" value="Unassembled WGS sequence"/>
</dbReference>
<comment type="caution">
    <text evidence="1">The sequence shown here is derived from an EMBL/GenBank/DDBJ whole genome shotgun (WGS) entry which is preliminary data.</text>
</comment>
<keyword evidence="2" id="KW-1185">Reference proteome</keyword>
<dbReference type="EMBL" id="JAVFWL010000001">
    <property type="protein sequence ID" value="KAK6730825.1"/>
    <property type="molecule type" value="Genomic_DNA"/>
</dbReference>
<sequence length="406" mass="45492">MIFLYPPKFCEAVFVCFSSKIEQVSGGVGFNLKEVCSDSLRFLPLEQIVYHVQDGSAKPYVYVKSMVEFKSEGGNPDILKVEVLNDFDNEDIGQQQSVSIEISRKDKQILLLTSSPYCQTGFYGDGGSLRGSVVKTEPKADLSQFFKGIEGSRDTPYIISGTMAGSSLKSAGKTSKIYANMKQEQESQEICCPSDLDYSDFMGDENWSEQSAKPIANEYFIRKQENSQCKKDEKSRTSPLQAISINMATCDWMRICFDKGSKWCDAEGNALNLLFIHEVFIPTDSDEAIMFGIAKDDMNELRINFMMKEPAVQLQYGFIGSQPVITHTMHLKSYQEVGYDPSKLTLHVLKSKNCRARIHSGDVEEAISGAGLNCLTIKDFKFFVFATLNIPDDYKYEAGTKIVTLD</sequence>
<name>A0ABR1BY42_NECAM</name>
<reference evidence="1 2" key="1">
    <citation type="submission" date="2023-08" db="EMBL/GenBank/DDBJ databases">
        <title>A Necator americanus chromosomal reference genome.</title>
        <authorList>
            <person name="Ilik V."/>
            <person name="Petrzelkova K.J."/>
            <person name="Pardy F."/>
            <person name="Fuh T."/>
            <person name="Niatou-Singa F.S."/>
            <person name="Gouil Q."/>
            <person name="Baker L."/>
            <person name="Ritchie M.E."/>
            <person name="Jex A.R."/>
            <person name="Gazzola D."/>
            <person name="Li H."/>
            <person name="Toshio Fujiwara R."/>
            <person name="Zhan B."/>
            <person name="Aroian R.V."/>
            <person name="Pafco B."/>
            <person name="Schwarz E.M."/>
        </authorList>
    </citation>
    <scope>NUCLEOTIDE SEQUENCE [LARGE SCALE GENOMIC DNA]</scope>
    <source>
        <strain evidence="1 2">Aroian</strain>
        <tissue evidence="1">Whole animal</tissue>
    </source>
</reference>
<proteinExistence type="predicted"/>
<accession>A0ABR1BY42</accession>
<protein>
    <submittedName>
        <fullName evidence="1">Uncharacterized protein</fullName>
    </submittedName>
</protein>
<gene>
    <name evidence="1" type="primary">Necator_chrI.g3475</name>
    <name evidence="1" type="ORF">RB195_007346</name>
</gene>
<organism evidence="1 2">
    <name type="scientific">Necator americanus</name>
    <name type="common">Human hookworm</name>
    <dbReference type="NCBI Taxonomy" id="51031"/>
    <lineage>
        <taxon>Eukaryota</taxon>
        <taxon>Metazoa</taxon>
        <taxon>Ecdysozoa</taxon>
        <taxon>Nematoda</taxon>
        <taxon>Chromadorea</taxon>
        <taxon>Rhabditida</taxon>
        <taxon>Rhabditina</taxon>
        <taxon>Rhabditomorpha</taxon>
        <taxon>Strongyloidea</taxon>
        <taxon>Ancylostomatidae</taxon>
        <taxon>Bunostominae</taxon>
        <taxon>Necator</taxon>
    </lineage>
</organism>
<evidence type="ECO:0000313" key="2">
    <source>
        <dbReference type="Proteomes" id="UP001303046"/>
    </source>
</evidence>
<evidence type="ECO:0000313" key="1">
    <source>
        <dbReference type="EMBL" id="KAK6730825.1"/>
    </source>
</evidence>